<reference evidence="1 2" key="1">
    <citation type="submission" date="2016-05" db="EMBL/GenBank/DDBJ databases">
        <title>A degradative enzymes factory behind the ericoid mycorrhizal symbiosis.</title>
        <authorList>
            <consortium name="DOE Joint Genome Institute"/>
            <person name="Martino E."/>
            <person name="Morin E."/>
            <person name="Grelet G."/>
            <person name="Kuo A."/>
            <person name="Kohler A."/>
            <person name="Daghino S."/>
            <person name="Barry K."/>
            <person name="Choi C."/>
            <person name="Cichocki N."/>
            <person name="Clum A."/>
            <person name="Copeland A."/>
            <person name="Hainaut M."/>
            <person name="Haridas S."/>
            <person name="Labutti K."/>
            <person name="Lindquist E."/>
            <person name="Lipzen A."/>
            <person name="Khouja H.-R."/>
            <person name="Murat C."/>
            <person name="Ohm R."/>
            <person name="Olson A."/>
            <person name="Spatafora J."/>
            <person name="Veneault-Fourrey C."/>
            <person name="Henrissat B."/>
            <person name="Grigoriev I."/>
            <person name="Martin F."/>
            <person name="Perotto S."/>
        </authorList>
    </citation>
    <scope>NUCLEOTIDE SEQUENCE [LARGE SCALE GENOMIC DNA]</scope>
    <source>
        <strain evidence="1 2">UAMH 7357</strain>
    </source>
</reference>
<proteinExistence type="predicted"/>
<dbReference type="Proteomes" id="UP000235672">
    <property type="component" value="Unassembled WGS sequence"/>
</dbReference>
<name>A0A2J6QLE7_9HELO</name>
<keyword evidence="2" id="KW-1185">Reference proteome</keyword>
<organism evidence="1 2">
    <name type="scientific">Hyaloscypha hepaticicola</name>
    <dbReference type="NCBI Taxonomy" id="2082293"/>
    <lineage>
        <taxon>Eukaryota</taxon>
        <taxon>Fungi</taxon>
        <taxon>Dikarya</taxon>
        <taxon>Ascomycota</taxon>
        <taxon>Pezizomycotina</taxon>
        <taxon>Leotiomycetes</taxon>
        <taxon>Helotiales</taxon>
        <taxon>Hyaloscyphaceae</taxon>
        <taxon>Hyaloscypha</taxon>
    </lineage>
</organism>
<dbReference type="EMBL" id="KZ613466">
    <property type="protein sequence ID" value="PMD27084.1"/>
    <property type="molecule type" value="Genomic_DNA"/>
</dbReference>
<sequence length="249" mass="29242">MASFIDLYDNDGLDGNKEIYMYEPFLKAWWEFLAPYTPCKLTHGGDRFLAMNGIAAVIQRHTRFRSTSCLWRDFIEKELLWSVDLNGPIEVHPERWKAPFWSWPSVDEGRIINDYYPLPMPAWGMDNEMTSIELRGDLRKTGIRTIVTKNGRKSYEIELETTGRWSENETHEFRPDAPFELERAQVKTAQTLLVLHYNKGLVSEDEFVDIRLVLIPTGEEDDKIMNRIGYLKTRYTEVRDLVAINEDLW</sequence>
<dbReference type="OrthoDB" id="5125733at2759"/>
<dbReference type="PANTHER" id="PTHR33112:SF10">
    <property type="entry name" value="TOL"/>
    <property type="match status" value="1"/>
</dbReference>
<evidence type="ECO:0000313" key="1">
    <source>
        <dbReference type="EMBL" id="PMD27084.1"/>
    </source>
</evidence>
<evidence type="ECO:0000313" key="2">
    <source>
        <dbReference type="Proteomes" id="UP000235672"/>
    </source>
</evidence>
<dbReference type="AlphaFoldDB" id="A0A2J6QLE7"/>
<dbReference type="PANTHER" id="PTHR33112">
    <property type="entry name" value="DOMAIN PROTEIN, PUTATIVE-RELATED"/>
    <property type="match status" value="1"/>
</dbReference>
<accession>A0A2J6QLE7</accession>
<gene>
    <name evidence="1" type="ORF">NA56DRAFT_697238</name>
</gene>
<protein>
    <submittedName>
        <fullName evidence="1">Uncharacterized protein</fullName>
    </submittedName>
</protein>